<evidence type="ECO:0000313" key="8">
    <source>
        <dbReference type="EMBL" id="NRF68772.1"/>
    </source>
</evidence>
<protein>
    <submittedName>
        <fullName evidence="8">Chromate transporter</fullName>
    </submittedName>
</protein>
<evidence type="ECO:0000313" key="9">
    <source>
        <dbReference type="Proteomes" id="UP000737171"/>
    </source>
</evidence>
<evidence type="ECO:0000256" key="2">
    <source>
        <dbReference type="ARBA" id="ARBA00005262"/>
    </source>
</evidence>
<dbReference type="InterPro" id="IPR052518">
    <property type="entry name" value="CHR_Transporter"/>
</dbReference>
<comment type="similarity">
    <text evidence="2">Belongs to the chromate ion transporter (CHR) (TC 2.A.51) family.</text>
</comment>
<reference evidence="8 9" key="1">
    <citation type="submission" date="2020-05" db="EMBL/GenBank/DDBJ databases">
        <title>Aquincola sp. isolate from soil.</title>
        <authorList>
            <person name="Han J."/>
            <person name="Kim D.-U."/>
        </authorList>
    </citation>
    <scope>NUCLEOTIDE SEQUENCE [LARGE SCALE GENOMIC DNA]</scope>
    <source>
        <strain evidence="8 9">S2</strain>
    </source>
</reference>
<feature type="transmembrane region" description="Helical" evidence="7">
    <location>
        <begin position="120"/>
        <end position="143"/>
    </location>
</feature>
<feature type="transmembrane region" description="Helical" evidence="7">
    <location>
        <begin position="76"/>
        <end position="100"/>
    </location>
</feature>
<feature type="transmembrane region" description="Helical" evidence="7">
    <location>
        <begin position="22"/>
        <end position="41"/>
    </location>
</feature>
<dbReference type="InterPro" id="IPR003370">
    <property type="entry name" value="Chromate_transpt"/>
</dbReference>
<keyword evidence="4 7" id="KW-0812">Transmembrane</keyword>
<proteinExistence type="inferred from homology"/>
<dbReference type="PANTHER" id="PTHR43663">
    <property type="entry name" value="CHROMATE TRANSPORT PROTEIN-RELATED"/>
    <property type="match status" value="1"/>
</dbReference>
<evidence type="ECO:0000256" key="1">
    <source>
        <dbReference type="ARBA" id="ARBA00004651"/>
    </source>
</evidence>
<dbReference type="EMBL" id="JABRWJ010000005">
    <property type="protein sequence ID" value="NRF68772.1"/>
    <property type="molecule type" value="Genomic_DNA"/>
</dbReference>
<evidence type="ECO:0000256" key="3">
    <source>
        <dbReference type="ARBA" id="ARBA00022475"/>
    </source>
</evidence>
<accession>A0ABX2EJE6</accession>
<name>A0ABX2EJE6_9BURK</name>
<evidence type="ECO:0000256" key="4">
    <source>
        <dbReference type="ARBA" id="ARBA00022692"/>
    </source>
</evidence>
<dbReference type="Pfam" id="PF02417">
    <property type="entry name" value="Chromate_transp"/>
    <property type="match status" value="1"/>
</dbReference>
<organism evidence="8 9">
    <name type="scientific">Pseudaquabacterium terrae</name>
    <dbReference type="NCBI Taxonomy" id="2732868"/>
    <lineage>
        <taxon>Bacteria</taxon>
        <taxon>Pseudomonadati</taxon>
        <taxon>Pseudomonadota</taxon>
        <taxon>Betaproteobacteria</taxon>
        <taxon>Burkholderiales</taxon>
        <taxon>Sphaerotilaceae</taxon>
        <taxon>Pseudaquabacterium</taxon>
    </lineage>
</organism>
<comment type="subcellular location">
    <subcellularLocation>
        <location evidence="1">Cell membrane</location>
        <topology evidence="1">Multi-pass membrane protein</topology>
    </subcellularLocation>
</comment>
<gene>
    <name evidence="8" type="ORF">HLB44_17405</name>
</gene>
<keyword evidence="6 7" id="KW-0472">Membrane</keyword>
<evidence type="ECO:0000256" key="6">
    <source>
        <dbReference type="ARBA" id="ARBA00023136"/>
    </source>
</evidence>
<dbReference type="Proteomes" id="UP000737171">
    <property type="component" value="Unassembled WGS sequence"/>
</dbReference>
<dbReference type="RefSeq" id="WP_173125562.1">
    <property type="nucleotide sequence ID" value="NZ_JABRWJ010000005.1"/>
</dbReference>
<keyword evidence="9" id="KW-1185">Reference proteome</keyword>
<comment type="caution">
    <text evidence="8">The sequence shown here is derived from an EMBL/GenBank/DDBJ whole genome shotgun (WGS) entry which is preliminary data.</text>
</comment>
<dbReference type="PANTHER" id="PTHR43663:SF1">
    <property type="entry name" value="CHROMATE TRANSPORTER"/>
    <property type="match status" value="1"/>
</dbReference>
<evidence type="ECO:0000256" key="7">
    <source>
        <dbReference type="SAM" id="Phobius"/>
    </source>
</evidence>
<feature type="transmembrane region" description="Helical" evidence="7">
    <location>
        <begin position="155"/>
        <end position="188"/>
    </location>
</feature>
<keyword evidence="5 7" id="KW-1133">Transmembrane helix</keyword>
<sequence length="189" mass="19557">MLAAAAELWGLHGLDWDDLLKLTLHFALLSMLAVGGAITTAPDMQRYLVHEQLWLSDAQFTASVAIAQAAPGPNILFVALLGLNVAGAAGLVAAMAGILLPSSLVAWGVGRLGRRRSESIALRAFTAGLTPLTLGLLLSTGWVLTAPTREHAGTWVLIAATVAAMAWTKLSPLWLIAAGAVAGMFGLVG</sequence>
<keyword evidence="3" id="KW-1003">Cell membrane</keyword>
<evidence type="ECO:0000256" key="5">
    <source>
        <dbReference type="ARBA" id="ARBA00022989"/>
    </source>
</evidence>